<comment type="similarity">
    <text evidence="1">Belongs to the peptidase M20A family.</text>
</comment>
<dbReference type="EMBL" id="CAJSTJ010000044">
    <property type="protein sequence ID" value="CAG7555254.1"/>
    <property type="molecule type" value="Genomic_DNA"/>
</dbReference>
<dbReference type="GO" id="GO:0000328">
    <property type="term" value="C:fungal-type vacuole lumen"/>
    <property type="evidence" value="ECO:0007669"/>
    <property type="project" value="TreeGrafter"/>
</dbReference>
<sequence>MGVVNNTYPPASLYNRIPFIHDMEHVAKIHADDLNYLRGLLDKHSMPTSVCIKLIHIHFHLNEGEILAMREIDAPPHGKIPLLEPTMPDVAGKVYGCNYIVDGSGDLQAFEYTTMEGGPDLATYPSFVTEFCAAIVQRGLQHKFGLAINLGAAERGSWMELDYPDKRATFLLPSHIPLPQSDRLIMRTTITKFPSFKSEENGNKDAPTHVHIEHVWGSSERIDVDDEEPVDGLTTKNGLFRSRSRPHQDVVPVEEDTLDEWTHPPFEGYYDQQNGYLYGRGTADDKSALAGVMSALEALLAQEDYDPRRNVILAFGYDRELSGERGAGAIVKHLVEEHGEDGIDLTLDEGGARLQQVGDRLCALPAVYEKGYLDVWFNLSMPGGDSFIPPPHSAVGVMAEIVKTIENNPFDAGIEWDSPVHQGLTCFARYSPHIYPELTERIQRGDFDGAARLLARLSSETQYYVQISQAVDLITGGEAINTLPESVTLGVSHGLAPQDTIGSLVHSVVELVQNIVNKYNLRFEPFEDDDDYDFSLKSKGLTRKPRKQGSAPAH</sequence>
<name>A0A8J2IS91_FUSEQ</name>
<gene>
    <name evidence="6" type="ORF">FEQUK3_LOCUS992</name>
</gene>
<accession>A0A8J2IS91</accession>
<reference evidence="6" key="1">
    <citation type="submission" date="2021-05" db="EMBL/GenBank/DDBJ databases">
        <authorList>
            <person name="Khan N."/>
        </authorList>
    </citation>
    <scope>NUCLEOTIDE SEQUENCE</scope>
</reference>
<dbReference type="PANTHER" id="PTHR45962">
    <property type="entry name" value="N-FATTY-ACYL-AMINO ACID SYNTHASE/HYDROLASE PM20D1"/>
    <property type="match status" value="1"/>
</dbReference>
<dbReference type="GO" id="GO:0046872">
    <property type="term" value="F:metal ion binding"/>
    <property type="evidence" value="ECO:0007669"/>
    <property type="project" value="UniProtKB-KW"/>
</dbReference>
<dbReference type="Proteomes" id="UP000693738">
    <property type="component" value="Unassembled WGS sequence"/>
</dbReference>
<proteinExistence type="inferred from homology"/>
<evidence type="ECO:0000313" key="7">
    <source>
        <dbReference type="Proteomes" id="UP000693738"/>
    </source>
</evidence>
<organism evidence="6 7">
    <name type="scientific">Fusarium equiseti</name>
    <name type="common">Fusarium scirpi</name>
    <dbReference type="NCBI Taxonomy" id="61235"/>
    <lineage>
        <taxon>Eukaryota</taxon>
        <taxon>Fungi</taxon>
        <taxon>Dikarya</taxon>
        <taxon>Ascomycota</taxon>
        <taxon>Pezizomycotina</taxon>
        <taxon>Sordariomycetes</taxon>
        <taxon>Hypocreomycetidae</taxon>
        <taxon>Hypocreales</taxon>
        <taxon>Nectriaceae</taxon>
        <taxon>Fusarium</taxon>
        <taxon>Fusarium incarnatum-equiseti species complex</taxon>
    </lineage>
</organism>
<evidence type="ECO:0000256" key="1">
    <source>
        <dbReference type="ARBA" id="ARBA00006247"/>
    </source>
</evidence>
<keyword evidence="4" id="KW-0378">Hydrolase</keyword>
<evidence type="ECO:0000313" key="6">
    <source>
        <dbReference type="EMBL" id="CAG7555254.1"/>
    </source>
</evidence>
<keyword evidence="5" id="KW-0862">Zinc</keyword>
<comment type="caution">
    <text evidence="6">The sequence shown here is derived from an EMBL/GenBank/DDBJ whole genome shotgun (WGS) entry which is preliminary data.</text>
</comment>
<dbReference type="GO" id="GO:0051603">
    <property type="term" value="P:proteolysis involved in protein catabolic process"/>
    <property type="evidence" value="ECO:0007669"/>
    <property type="project" value="TreeGrafter"/>
</dbReference>
<evidence type="ECO:0000256" key="2">
    <source>
        <dbReference type="ARBA" id="ARBA00022670"/>
    </source>
</evidence>
<evidence type="ECO:0000256" key="5">
    <source>
        <dbReference type="ARBA" id="ARBA00022833"/>
    </source>
</evidence>
<dbReference type="InterPro" id="IPR047177">
    <property type="entry name" value="Pept_M20A"/>
</dbReference>
<keyword evidence="2" id="KW-0645">Protease</keyword>
<dbReference type="GO" id="GO:0004180">
    <property type="term" value="F:carboxypeptidase activity"/>
    <property type="evidence" value="ECO:0007669"/>
    <property type="project" value="TreeGrafter"/>
</dbReference>
<dbReference type="PANTHER" id="PTHR45962:SF1">
    <property type="entry name" value="N-FATTY-ACYL-AMINO ACID SYNTHASE_HYDROLASE PM20D1"/>
    <property type="match status" value="1"/>
</dbReference>
<keyword evidence="3" id="KW-0479">Metal-binding</keyword>
<dbReference type="AlphaFoldDB" id="A0A8J2IS91"/>
<protein>
    <submittedName>
        <fullName evidence="6">Uncharacterized protein</fullName>
    </submittedName>
</protein>
<evidence type="ECO:0000256" key="3">
    <source>
        <dbReference type="ARBA" id="ARBA00022723"/>
    </source>
</evidence>
<evidence type="ECO:0000256" key="4">
    <source>
        <dbReference type="ARBA" id="ARBA00022801"/>
    </source>
</evidence>
<dbReference type="InterPro" id="IPR002933">
    <property type="entry name" value="Peptidase_M20"/>
</dbReference>
<dbReference type="Pfam" id="PF01546">
    <property type="entry name" value="Peptidase_M20"/>
    <property type="match status" value="1"/>
</dbReference>